<proteinExistence type="predicted"/>
<reference evidence="2" key="1">
    <citation type="submission" date="2017-07" db="EMBL/GenBank/DDBJ databases">
        <title>Taro Niue Genome Assembly and Annotation.</title>
        <authorList>
            <person name="Atibalentja N."/>
            <person name="Keating K."/>
            <person name="Fields C.J."/>
        </authorList>
    </citation>
    <scope>NUCLEOTIDE SEQUENCE</scope>
    <source>
        <strain evidence="2">Niue_2</strain>
        <tissue evidence="2">Leaf</tissue>
    </source>
</reference>
<evidence type="ECO:0000256" key="1">
    <source>
        <dbReference type="SAM" id="MobiDB-lite"/>
    </source>
</evidence>
<evidence type="ECO:0000313" key="2">
    <source>
        <dbReference type="EMBL" id="MQL98830.1"/>
    </source>
</evidence>
<protein>
    <submittedName>
        <fullName evidence="2">Uncharacterized protein</fullName>
    </submittedName>
</protein>
<name>A0A843VZB5_COLES</name>
<gene>
    <name evidence="2" type="ORF">Taro_031547</name>
</gene>
<sequence>MAAMPPPPTTTRGWVGWALNAPIDELSRLQHVRPLLTSSSSPGRHRPRLQQGDAIPVSSPRVLAAPAFCGFPRFLPA</sequence>
<keyword evidence="3" id="KW-1185">Reference proteome</keyword>
<comment type="caution">
    <text evidence="2">The sequence shown here is derived from an EMBL/GenBank/DDBJ whole genome shotgun (WGS) entry which is preliminary data.</text>
</comment>
<dbReference type="AlphaFoldDB" id="A0A843VZB5"/>
<evidence type="ECO:0000313" key="3">
    <source>
        <dbReference type="Proteomes" id="UP000652761"/>
    </source>
</evidence>
<accession>A0A843VZB5</accession>
<feature type="region of interest" description="Disordered" evidence="1">
    <location>
        <begin position="35"/>
        <end position="55"/>
    </location>
</feature>
<organism evidence="2 3">
    <name type="scientific">Colocasia esculenta</name>
    <name type="common">Wild taro</name>
    <name type="synonym">Arum esculentum</name>
    <dbReference type="NCBI Taxonomy" id="4460"/>
    <lineage>
        <taxon>Eukaryota</taxon>
        <taxon>Viridiplantae</taxon>
        <taxon>Streptophyta</taxon>
        <taxon>Embryophyta</taxon>
        <taxon>Tracheophyta</taxon>
        <taxon>Spermatophyta</taxon>
        <taxon>Magnoliopsida</taxon>
        <taxon>Liliopsida</taxon>
        <taxon>Araceae</taxon>
        <taxon>Aroideae</taxon>
        <taxon>Colocasieae</taxon>
        <taxon>Colocasia</taxon>
    </lineage>
</organism>
<dbReference type="EMBL" id="NMUH01002247">
    <property type="protein sequence ID" value="MQL98830.1"/>
    <property type="molecule type" value="Genomic_DNA"/>
</dbReference>
<dbReference type="Proteomes" id="UP000652761">
    <property type="component" value="Unassembled WGS sequence"/>
</dbReference>